<dbReference type="Gene3D" id="3.40.50.300">
    <property type="entry name" value="P-loop containing nucleotide triphosphate hydrolases"/>
    <property type="match status" value="1"/>
</dbReference>
<dbReference type="AlphaFoldDB" id="A0A6P8RX06"/>
<evidence type="ECO:0000259" key="3">
    <source>
        <dbReference type="Pfam" id="PF00735"/>
    </source>
</evidence>
<dbReference type="SUPFAM" id="SSF52540">
    <property type="entry name" value="P-loop containing nucleoside triphosphate hydrolases"/>
    <property type="match status" value="1"/>
</dbReference>
<sequence length="598" mass="68008">MHGAVKDLLLQISATIVPAGPLLSAPEQEIDRVSTKSVGKMAEYFLKQCIHIEKKKKNPSIHKLQLEIKKLDETGSCQICTFGNAKKICSDKVIMVLGATGSGKTTLINGMINYILGVTWEDEFRIKLIDEQTNRSQAESQTSSIIAYQLIHQEFFRVPYSLTIIDTPGFGDTRGIDRDRFLMEEIRRFFSILKGIDHIDALCFVVQASLVRLTHTQKYIFDSILSIFGNDIADNVLILVTFADGQKPPVLEAIIASDIPCSKDQTGSPAHFKFNNSALFAHNAANNPLHSDGDDNFEEMFWKMGLKSFKNLFTALGQLQTKSLLLTKEVLKERKQLEILVEGLQPQIRAGLTKQEELRNITAALNQNKDKMKANENFEYETSITVGKKKVVTGFITNCHKCHYTCHYPCGIANDIEKHNCWAMDKYKNCRICPNRCVWNVHFNQKYKWIYENQIVKGTYHDLKKNYESAYGEVMTAEQMFKQLEEELSEVEEKVLELINMLSKCLQRLEEIALRPNPLSTPEYIDLLIVSEKEEAKPGYQARIKSLVTVRERAVIISSIANTKIELNSDGSKMKVTEKNQSKVFHIFDNVRSWITSA</sequence>
<keyword evidence="2" id="KW-0175">Coiled coil</keyword>
<protein>
    <submittedName>
        <fullName evidence="5">Uncharacterized protein LOC117364741 isoform X1</fullName>
    </submittedName>
</protein>
<dbReference type="OrthoDB" id="2386367at2759"/>
<name>A0A6P8RX06_GEOSA</name>
<dbReference type="GeneID" id="117364741"/>
<dbReference type="PANTHER" id="PTHR32046:SF14">
    <property type="match status" value="1"/>
</dbReference>
<dbReference type="FunFam" id="3.40.50.300:FF:002049">
    <property type="entry name" value="Si:ch73-170d6.2"/>
    <property type="match status" value="1"/>
</dbReference>
<dbReference type="Pfam" id="PF00735">
    <property type="entry name" value="Septin"/>
    <property type="match status" value="1"/>
</dbReference>
<dbReference type="InterPro" id="IPR030379">
    <property type="entry name" value="G_SEPTIN_dom"/>
</dbReference>
<accession>A0A6P8RX06</accession>
<gene>
    <name evidence="5" type="primary">LOC117364741</name>
</gene>
<keyword evidence="4" id="KW-1185">Reference proteome</keyword>
<dbReference type="PANTHER" id="PTHR32046">
    <property type="entry name" value="G DOMAIN-CONTAINING PROTEIN"/>
    <property type="match status" value="1"/>
</dbReference>
<keyword evidence="1" id="KW-0342">GTP-binding</keyword>
<evidence type="ECO:0000313" key="4">
    <source>
        <dbReference type="Proteomes" id="UP000515159"/>
    </source>
</evidence>
<organism evidence="4 5">
    <name type="scientific">Geotrypetes seraphini</name>
    <name type="common">Gaboon caecilian</name>
    <name type="synonym">Caecilia seraphini</name>
    <dbReference type="NCBI Taxonomy" id="260995"/>
    <lineage>
        <taxon>Eukaryota</taxon>
        <taxon>Metazoa</taxon>
        <taxon>Chordata</taxon>
        <taxon>Craniata</taxon>
        <taxon>Vertebrata</taxon>
        <taxon>Euteleostomi</taxon>
        <taxon>Amphibia</taxon>
        <taxon>Gymnophiona</taxon>
        <taxon>Geotrypetes</taxon>
    </lineage>
</organism>
<comment type="similarity">
    <text evidence="1">Belongs to the TRAFAC class TrmE-Era-EngA-EngB-Septin-like GTPase superfamily. Septin GTPase family.</text>
</comment>
<dbReference type="Proteomes" id="UP000515159">
    <property type="component" value="Chromosome 1"/>
</dbReference>
<dbReference type="GO" id="GO:0005525">
    <property type="term" value="F:GTP binding"/>
    <property type="evidence" value="ECO:0007669"/>
    <property type="project" value="UniProtKB-KW"/>
</dbReference>
<feature type="coiled-coil region" evidence="2">
    <location>
        <begin position="467"/>
        <end position="501"/>
    </location>
</feature>
<keyword evidence="1" id="KW-0547">Nucleotide-binding</keyword>
<dbReference type="KEGG" id="gsh:117364741"/>
<evidence type="ECO:0000256" key="1">
    <source>
        <dbReference type="RuleBase" id="RU004560"/>
    </source>
</evidence>
<evidence type="ECO:0000313" key="5">
    <source>
        <dbReference type="RefSeq" id="XP_033810187.1"/>
    </source>
</evidence>
<dbReference type="RefSeq" id="XP_033810187.1">
    <property type="nucleotide sequence ID" value="XM_033954296.1"/>
</dbReference>
<dbReference type="InterPro" id="IPR027417">
    <property type="entry name" value="P-loop_NTPase"/>
</dbReference>
<evidence type="ECO:0000256" key="2">
    <source>
        <dbReference type="SAM" id="Coils"/>
    </source>
</evidence>
<dbReference type="InParanoid" id="A0A6P8RX06"/>
<feature type="domain" description="Septin-type G" evidence="3">
    <location>
        <begin position="94"/>
        <end position="173"/>
    </location>
</feature>
<reference evidence="5" key="1">
    <citation type="submission" date="2025-08" db="UniProtKB">
        <authorList>
            <consortium name="RefSeq"/>
        </authorList>
    </citation>
    <scope>IDENTIFICATION</scope>
</reference>
<proteinExistence type="inferred from homology"/>